<reference evidence="2" key="1">
    <citation type="submission" date="2020-10" db="EMBL/GenBank/DDBJ databases">
        <authorList>
            <person name="Gilroy R."/>
        </authorList>
    </citation>
    <scope>NUCLEOTIDE SEQUENCE</scope>
    <source>
        <strain evidence="2">CHK190-19873</strain>
    </source>
</reference>
<dbReference type="Proteomes" id="UP000823935">
    <property type="component" value="Unassembled WGS sequence"/>
</dbReference>
<accession>A0A9D1JJA9</accession>
<sequence length="445" mass="50955">MDAELVRLCLEGIRTFCGSILSVTIAVGTASRLLGRRKSTVPIVCYYYAKQFFAGILLGQVFGFYCGKLAWYRLGYAVLISVLAIVTFWFNCYTFEGDLLKVAVGAWIGELVCVFILNFTFILVNFLEKRENVLALPALPEPADLLVFLIGFGMYGIFLRIFSPFLERFRNLRLQRRKLLWTLFGAYLLLANSTVFFGAQEDGEIWNAFLASFLCSASALFGLLLCGSYKKRLERENRFLAVQKHMADAHRGALEDQMRNLEQRRAETDAWIKELEKQTMEGIQSKRVRRYLEAVCQEYEKLWAGNYWSGRAADAVLSVQGERMRKADIVFECALQGLPEGCLEEQELAEIFLLLLEWAVPEENDRRTPGGEMRVRLRGTAVKNWVILECASNVRGSDKMGDTERVLRRGMRKYLKKYEGSIKITGEATGEKMILLSFLWRNMVY</sequence>
<dbReference type="AlphaFoldDB" id="A0A9D1JJA9"/>
<keyword evidence="1" id="KW-0472">Membrane</keyword>
<feature type="transmembrane region" description="Helical" evidence="1">
    <location>
        <begin position="205"/>
        <end position="226"/>
    </location>
</feature>
<name>A0A9D1JJA9_9FIRM</name>
<organism evidence="2 3">
    <name type="scientific">Candidatus Limivivens intestinipullorum</name>
    <dbReference type="NCBI Taxonomy" id="2840858"/>
    <lineage>
        <taxon>Bacteria</taxon>
        <taxon>Bacillati</taxon>
        <taxon>Bacillota</taxon>
        <taxon>Clostridia</taxon>
        <taxon>Lachnospirales</taxon>
        <taxon>Lachnospiraceae</taxon>
        <taxon>Lachnospiraceae incertae sedis</taxon>
        <taxon>Candidatus Limivivens</taxon>
    </lineage>
</organism>
<gene>
    <name evidence="2" type="ORF">IAB44_02970</name>
</gene>
<feature type="transmembrane region" description="Helical" evidence="1">
    <location>
        <begin position="146"/>
        <end position="167"/>
    </location>
</feature>
<protein>
    <submittedName>
        <fullName evidence="2">Uncharacterized protein</fullName>
    </submittedName>
</protein>
<feature type="transmembrane region" description="Helical" evidence="1">
    <location>
        <begin position="102"/>
        <end position="126"/>
    </location>
</feature>
<keyword evidence="1" id="KW-0812">Transmembrane</keyword>
<evidence type="ECO:0000313" key="3">
    <source>
        <dbReference type="Proteomes" id="UP000823935"/>
    </source>
</evidence>
<feature type="transmembrane region" description="Helical" evidence="1">
    <location>
        <begin position="71"/>
        <end position="90"/>
    </location>
</feature>
<evidence type="ECO:0000313" key="2">
    <source>
        <dbReference type="EMBL" id="HIS30498.1"/>
    </source>
</evidence>
<comment type="caution">
    <text evidence="2">The sequence shown here is derived from an EMBL/GenBank/DDBJ whole genome shotgun (WGS) entry which is preliminary data.</text>
</comment>
<feature type="transmembrane region" description="Helical" evidence="1">
    <location>
        <begin position="12"/>
        <end position="34"/>
    </location>
</feature>
<reference evidence="2" key="2">
    <citation type="journal article" date="2021" name="PeerJ">
        <title>Extensive microbial diversity within the chicken gut microbiome revealed by metagenomics and culture.</title>
        <authorList>
            <person name="Gilroy R."/>
            <person name="Ravi A."/>
            <person name="Getino M."/>
            <person name="Pursley I."/>
            <person name="Horton D.L."/>
            <person name="Alikhan N.F."/>
            <person name="Baker D."/>
            <person name="Gharbi K."/>
            <person name="Hall N."/>
            <person name="Watson M."/>
            <person name="Adriaenssens E.M."/>
            <person name="Foster-Nyarko E."/>
            <person name="Jarju S."/>
            <person name="Secka A."/>
            <person name="Antonio M."/>
            <person name="Oren A."/>
            <person name="Chaudhuri R.R."/>
            <person name="La Ragione R."/>
            <person name="Hildebrand F."/>
            <person name="Pallen M.J."/>
        </authorList>
    </citation>
    <scope>NUCLEOTIDE SEQUENCE</scope>
    <source>
        <strain evidence="2">CHK190-19873</strain>
    </source>
</reference>
<proteinExistence type="predicted"/>
<keyword evidence="1" id="KW-1133">Transmembrane helix</keyword>
<dbReference type="EMBL" id="DVIQ01000019">
    <property type="protein sequence ID" value="HIS30498.1"/>
    <property type="molecule type" value="Genomic_DNA"/>
</dbReference>
<feature type="transmembrane region" description="Helical" evidence="1">
    <location>
        <begin position="46"/>
        <end position="65"/>
    </location>
</feature>
<feature type="transmembrane region" description="Helical" evidence="1">
    <location>
        <begin position="179"/>
        <end position="199"/>
    </location>
</feature>
<evidence type="ECO:0000256" key="1">
    <source>
        <dbReference type="SAM" id="Phobius"/>
    </source>
</evidence>